<evidence type="ECO:0000313" key="2">
    <source>
        <dbReference type="Proteomes" id="UP001302349"/>
    </source>
</evidence>
<evidence type="ECO:0000313" key="1">
    <source>
        <dbReference type="EMBL" id="WOK07354.1"/>
    </source>
</evidence>
<reference evidence="1 2" key="1">
    <citation type="journal article" date="2023" name="Microbiol. Resour. Announc.">
        <title>Complete Genome Sequence of Imperialibacter roseus strain P4T.</title>
        <authorList>
            <person name="Tizabi D.R."/>
            <person name="Bachvaroff T."/>
            <person name="Hill R.T."/>
        </authorList>
    </citation>
    <scope>NUCLEOTIDE SEQUENCE [LARGE SCALE GENOMIC DNA]</scope>
    <source>
        <strain evidence="1 2">P4T</strain>
    </source>
</reference>
<keyword evidence="2" id="KW-1185">Reference proteome</keyword>
<name>A0ABZ0IQS4_9BACT</name>
<dbReference type="PROSITE" id="PS51257">
    <property type="entry name" value="PROKAR_LIPOPROTEIN"/>
    <property type="match status" value="1"/>
</dbReference>
<dbReference type="Pfam" id="PF07661">
    <property type="entry name" value="MORN_2"/>
    <property type="match status" value="1"/>
</dbReference>
<dbReference type="InterPro" id="IPR011652">
    <property type="entry name" value="MORN_2"/>
</dbReference>
<dbReference type="RefSeq" id="WP_317490033.1">
    <property type="nucleotide sequence ID" value="NZ_CP136051.1"/>
</dbReference>
<dbReference type="SUPFAM" id="SSF82185">
    <property type="entry name" value="Histone H3 K4-specific methyltransferase SET7/9 N-terminal domain"/>
    <property type="match status" value="1"/>
</dbReference>
<dbReference type="Gene3D" id="3.90.930.1">
    <property type="match status" value="1"/>
</dbReference>
<protein>
    <recommendedName>
        <fullName evidence="3">MORN repeat variant</fullName>
    </recommendedName>
</protein>
<dbReference type="Proteomes" id="UP001302349">
    <property type="component" value="Chromosome"/>
</dbReference>
<dbReference type="EMBL" id="CP136051">
    <property type="protein sequence ID" value="WOK07354.1"/>
    <property type="molecule type" value="Genomic_DNA"/>
</dbReference>
<sequence>MKVVFCFSIILVLAGCAPLIPDIEIVESQETLSRDLEGRLHHKDRLFSGYLVEYYPDGTLKTRSAYSGGLLESVSYGYYPTGEVMYARLYVKGEKHGTHAGYYPDGSLKFRYHFVAGKSVGNHQEWYENGLLAKDLNYVNGQPFGSQKMWRPDGKIRSNYVIREDGRRYGLVGVKRCKNIDTELEQITRLTSAIYDK</sequence>
<organism evidence="1 2">
    <name type="scientific">Imperialibacter roseus</name>
    <dbReference type="NCBI Taxonomy" id="1324217"/>
    <lineage>
        <taxon>Bacteria</taxon>
        <taxon>Pseudomonadati</taxon>
        <taxon>Bacteroidota</taxon>
        <taxon>Cytophagia</taxon>
        <taxon>Cytophagales</taxon>
        <taxon>Flammeovirgaceae</taxon>
        <taxon>Imperialibacter</taxon>
    </lineage>
</organism>
<accession>A0ABZ0IQS4</accession>
<proteinExistence type="predicted"/>
<evidence type="ECO:0008006" key="3">
    <source>
        <dbReference type="Google" id="ProtNLM"/>
    </source>
</evidence>
<gene>
    <name evidence="1" type="ORF">RT717_01800</name>
</gene>